<name>A0A9W8JMK0_9AGAR</name>
<feature type="region of interest" description="Disordered" evidence="1">
    <location>
        <begin position="1"/>
        <end position="32"/>
    </location>
</feature>
<proteinExistence type="predicted"/>
<feature type="compositionally biased region" description="Polar residues" evidence="1">
    <location>
        <begin position="1"/>
        <end position="13"/>
    </location>
</feature>
<evidence type="ECO:0000256" key="1">
    <source>
        <dbReference type="SAM" id="MobiDB-lite"/>
    </source>
</evidence>
<dbReference type="AlphaFoldDB" id="A0A9W8JMK0"/>
<feature type="compositionally biased region" description="Basic and acidic residues" evidence="1">
    <location>
        <begin position="18"/>
        <end position="29"/>
    </location>
</feature>
<comment type="caution">
    <text evidence="2">The sequence shown here is derived from an EMBL/GenBank/DDBJ whole genome shotgun (WGS) entry which is preliminary data.</text>
</comment>
<keyword evidence="3" id="KW-1185">Reference proteome</keyword>
<dbReference type="EMBL" id="JANKHO010003923">
    <property type="protein sequence ID" value="KAJ3480056.1"/>
    <property type="molecule type" value="Genomic_DNA"/>
</dbReference>
<reference evidence="2" key="1">
    <citation type="submission" date="2022-07" db="EMBL/GenBank/DDBJ databases">
        <title>Genome Sequence of Agrocybe chaxingu.</title>
        <authorList>
            <person name="Buettner E."/>
        </authorList>
    </citation>
    <scope>NUCLEOTIDE SEQUENCE</scope>
    <source>
        <strain evidence="2">MP-N11</strain>
    </source>
</reference>
<gene>
    <name evidence="2" type="ORF">NLJ89_g12302</name>
</gene>
<evidence type="ECO:0000313" key="3">
    <source>
        <dbReference type="Proteomes" id="UP001148786"/>
    </source>
</evidence>
<accession>A0A9W8JMK0</accession>
<sequence>MSTGLSQLRTSLYQEDEEHQHNDRDDGTPERFIPPAHLRLAAEPEEGWPKVAGMTSITIRQNVDKGHLYLYDEYVDNTPDDITAALCYLAYDTATHDSSLKVNKIMALLMEIFANDQLHVAAPVYIKNGWQELPPTYPFIITGFTMEQAKQFASGAFFGNGEIGLFAHTYGPFISDYLFSLGNIGGPLNHTMNVRAANIVKTSLRNNPALLAFLADNRDPYSDPPAEDSLNAFIDSIEATGVTLDHRGTNDTTTAYNIYGRSPTNNPYLFHELLELLKVQDYSRTFYGNATVRPPLSCNLCKGGAPPNRPM</sequence>
<evidence type="ECO:0000313" key="2">
    <source>
        <dbReference type="EMBL" id="KAJ3480056.1"/>
    </source>
</evidence>
<organism evidence="2 3">
    <name type="scientific">Agrocybe chaxingu</name>
    <dbReference type="NCBI Taxonomy" id="84603"/>
    <lineage>
        <taxon>Eukaryota</taxon>
        <taxon>Fungi</taxon>
        <taxon>Dikarya</taxon>
        <taxon>Basidiomycota</taxon>
        <taxon>Agaricomycotina</taxon>
        <taxon>Agaricomycetes</taxon>
        <taxon>Agaricomycetidae</taxon>
        <taxon>Agaricales</taxon>
        <taxon>Agaricineae</taxon>
        <taxon>Strophariaceae</taxon>
        <taxon>Agrocybe</taxon>
    </lineage>
</organism>
<dbReference type="Proteomes" id="UP001148786">
    <property type="component" value="Unassembled WGS sequence"/>
</dbReference>
<protein>
    <submittedName>
        <fullName evidence="2">Uncharacterized protein</fullName>
    </submittedName>
</protein>